<evidence type="ECO:0000256" key="1">
    <source>
        <dbReference type="ARBA" id="ARBA00022793"/>
    </source>
</evidence>
<proteinExistence type="predicted"/>
<dbReference type="GO" id="GO:0008654">
    <property type="term" value="P:phospholipid biosynthetic process"/>
    <property type="evidence" value="ECO:0007669"/>
    <property type="project" value="InterPro"/>
</dbReference>
<keyword evidence="1" id="KW-0210">Decarboxylase</keyword>
<dbReference type="InterPro" id="IPR003817">
    <property type="entry name" value="PS_Dcarbxylase"/>
</dbReference>
<gene>
    <name evidence="3" type="ORF">RFI_15824</name>
</gene>
<keyword evidence="4" id="KW-1185">Reference proteome</keyword>
<dbReference type="OrthoDB" id="5973539at2759"/>
<comment type="caution">
    <text evidence="3">The sequence shown here is derived from an EMBL/GenBank/DDBJ whole genome shotgun (WGS) entry which is preliminary data.</text>
</comment>
<reference evidence="3 4" key="1">
    <citation type="journal article" date="2013" name="Curr. Biol.">
        <title>The Genome of the Foraminiferan Reticulomyxa filosa.</title>
        <authorList>
            <person name="Glockner G."/>
            <person name="Hulsmann N."/>
            <person name="Schleicher M."/>
            <person name="Noegel A.A."/>
            <person name="Eichinger L."/>
            <person name="Gallinger C."/>
            <person name="Pawlowski J."/>
            <person name="Sierra R."/>
            <person name="Euteneuer U."/>
            <person name="Pillet L."/>
            <person name="Moustafa A."/>
            <person name="Platzer M."/>
            <person name="Groth M."/>
            <person name="Szafranski K."/>
            <person name="Schliwa M."/>
        </authorList>
    </citation>
    <scope>NUCLEOTIDE SEQUENCE [LARGE SCALE GENOMIC DNA]</scope>
</reference>
<organism evidence="3 4">
    <name type="scientific">Reticulomyxa filosa</name>
    <dbReference type="NCBI Taxonomy" id="46433"/>
    <lineage>
        <taxon>Eukaryota</taxon>
        <taxon>Sar</taxon>
        <taxon>Rhizaria</taxon>
        <taxon>Retaria</taxon>
        <taxon>Foraminifera</taxon>
        <taxon>Monothalamids</taxon>
        <taxon>Reticulomyxidae</taxon>
        <taxon>Reticulomyxa</taxon>
    </lineage>
</organism>
<sequence length="211" mass="23851">AKRLESQESAKYVNAFARFNHVNWSEFDPSFVSSYPTFYSLLCRKMIQKQPSKTEKDSITCPVDGRVVTYQTLQDCQDLWIRGSKFTMDKLLAGAIPPSLTERIGNVNKWAILGARITSSEYLGVHMPYPGKILHVFEKDGACYCLTPIVLSQEVNVLTDNTRTILMVEADIGIMIIVLFNSLDAYSCQIPHKIGDEVKKGELLAFYELIQ</sequence>
<dbReference type="PANTHER" id="PTHR10067:SF11">
    <property type="entry name" value="PHOSPHATIDYLSERINE DECARBOXYLASE"/>
    <property type="match status" value="1"/>
</dbReference>
<dbReference type="Pfam" id="PF02666">
    <property type="entry name" value="PS_Dcarbxylase"/>
    <property type="match status" value="1"/>
</dbReference>
<evidence type="ECO:0000313" key="3">
    <source>
        <dbReference type="EMBL" id="ETO21380.1"/>
    </source>
</evidence>
<dbReference type="PANTHER" id="PTHR10067">
    <property type="entry name" value="PHOSPHATIDYLSERINE DECARBOXYLASE"/>
    <property type="match status" value="1"/>
</dbReference>
<name>X6N551_RETFI</name>
<feature type="non-terminal residue" evidence="3">
    <location>
        <position position="1"/>
    </location>
</feature>
<keyword evidence="2" id="KW-0456">Lyase</keyword>
<dbReference type="GO" id="GO:0004609">
    <property type="term" value="F:phosphatidylserine decarboxylase activity"/>
    <property type="evidence" value="ECO:0007669"/>
    <property type="project" value="InterPro"/>
</dbReference>
<evidence type="ECO:0000313" key="4">
    <source>
        <dbReference type="Proteomes" id="UP000023152"/>
    </source>
</evidence>
<dbReference type="EMBL" id="ASPP01011681">
    <property type="protein sequence ID" value="ETO21380.1"/>
    <property type="molecule type" value="Genomic_DNA"/>
</dbReference>
<evidence type="ECO:0000256" key="2">
    <source>
        <dbReference type="ARBA" id="ARBA00023239"/>
    </source>
</evidence>
<dbReference type="AlphaFoldDB" id="X6N551"/>
<accession>X6N551</accession>
<dbReference type="Proteomes" id="UP000023152">
    <property type="component" value="Unassembled WGS sequence"/>
</dbReference>
<protein>
    <submittedName>
        <fullName evidence="3">Phosphatidylserine decarboxylase</fullName>
    </submittedName>
</protein>